<dbReference type="PROSITE" id="PS50043">
    <property type="entry name" value="HTH_LUXR_2"/>
    <property type="match status" value="1"/>
</dbReference>
<dbReference type="Gene3D" id="1.10.10.10">
    <property type="entry name" value="Winged helix-like DNA-binding domain superfamily/Winged helix DNA-binding domain"/>
    <property type="match status" value="1"/>
</dbReference>
<dbReference type="InterPro" id="IPR000792">
    <property type="entry name" value="Tscrpt_reg_LuxR_C"/>
</dbReference>
<evidence type="ECO:0000313" key="6">
    <source>
        <dbReference type="Proteomes" id="UP001220530"/>
    </source>
</evidence>
<evidence type="ECO:0000259" key="4">
    <source>
        <dbReference type="PROSITE" id="PS50043"/>
    </source>
</evidence>
<gene>
    <name evidence="5" type="ORF">PSQ19_16140</name>
</gene>
<dbReference type="EMBL" id="CP118246">
    <property type="protein sequence ID" value="WDR02165.1"/>
    <property type="molecule type" value="Genomic_DNA"/>
</dbReference>
<evidence type="ECO:0000256" key="2">
    <source>
        <dbReference type="ARBA" id="ARBA00023125"/>
    </source>
</evidence>
<dbReference type="RefSeq" id="WP_282218572.1">
    <property type="nucleotide sequence ID" value="NZ_CP118246.1"/>
</dbReference>
<dbReference type="InterPro" id="IPR016032">
    <property type="entry name" value="Sig_transdc_resp-reg_C-effctor"/>
</dbReference>
<keyword evidence="2" id="KW-0238">DNA-binding</keyword>
<dbReference type="InterPro" id="IPR035965">
    <property type="entry name" value="PAS-like_dom_sf"/>
</dbReference>
<feature type="domain" description="HTH luxR-type" evidence="4">
    <location>
        <begin position="130"/>
        <end position="195"/>
    </location>
</feature>
<dbReference type="NCBIfam" id="TIGR00229">
    <property type="entry name" value="sensory_box"/>
    <property type="match status" value="1"/>
</dbReference>
<evidence type="ECO:0000256" key="3">
    <source>
        <dbReference type="ARBA" id="ARBA00023163"/>
    </source>
</evidence>
<dbReference type="SMART" id="SM00421">
    <property type="entry name" value="HTH_LUXR"/>
    <property type="match status" value="1"/>
</dbReference>
<proteinExistence type="predicted"/>
<dbReference type="Pfam" id="PF13426">
    <property type="entry name" value="PAS_9"/>
    <property type="match status" value="1"/>
</dbReference>
<dbReference type="CDD" id="cd06170">
    <property type="entry name" value="LuxR_C_like"/>
    <property type="match status" value="1"/>
</dbReference>
<keyword evidence="3" id="KW-0804">Transcription</keyword>
<dbReference type="PANTHER" id="PTHR44688">
    <property type="entry name" value="DNA-BINDING TRANSCRIPTIONAL ACTIVATOR DEVR_DOSR"/>
    <property type="match status" value="1"/>
</dbReference>
<dbReference type="Proteomes" id="UP001220530">
    <property type="component" value="Chromosome"/>
</dbReference>
<dbReference type="InterPro" id="IPR036388">
    <property type="entry name" value="WH-like_DNA-bd_sf"/>
</dbReference>
<dbReference type="PANTHER" id="PTHR44688:SF16">
    <property type="entry name" value="DNA-BINDING TRANSCRIPTIONAL ACTIVATOR DEVR_DOSR"/>
    <property type="match status" value="1"/>
</dbReference>
<keyword evidence="6" id="KW-1185">Reference proteome</keyword>
<dbReference type="InterPro" id="IPR000014">
    <property type="entry name" value="PAS"/>
</dbReference>
<dbReference type="SUPFAM" id="SSF55785">
    <property type="entry name" value="PYP-like sensor domain (PAS domain)"/>
    <property type="match status" value="1"/>
</dbReference>
<name>A0ABY7YLI6_9HYPH</name>
<dbReference type="Gene3D" id="3.30.450.20">
    <property type="entry name" value="PAS domain"/>
    <property type="match status" value="1"/>
</dbReference>
<accession>A0ABY7YLI6</accession>
<protein>
    <submittedName>
        <fullName evidence="5">LuxR C-terminal-related transcriptional regulator</fullName>
    </submittedName>
</protein>
<dbReference type="SUPFAM" id="SSF46894">
    <property type="entry name" value="C-terminal effector domain of the bipartite response regulators"/>
    <property type="match status" value="1"/>
</dbReference>
<evidence type="ECO:0000256" key="1">
    <source>
        <dbReference type="ARBA" id="ARBA00023015"/>
    </source>
</evidence>
<reference evidence="5 6" key="1">
    <citation type="submission" date="2023-02" db="EMBL/GenBank/DDBJ databases">
        <title>Devosia algicola sp. nov., isolated from the phycosphere of marine algae.</title>
        <authorList>
            <person name="Kim J.M."/>
            <person name="Lee J.K."/>
            <person name="Choi B.J."/>
            <person name="Bayburt H."/>
            <person name="Jeon C.O."/>
        </authorList>
    </citation>
    <scope>NUCLEOTIDE SEQUENCE [LARGE SCALE GENOMIC DNA]</scope>
    <source>
        <strain evidence="5 6">G20-9</strain>
    </source>
</reference>
<dbReference type="Pfam" id="PF00196">
    <property type="entry name" value="GerE"/>
    <property type="match status" value="1"/>
</dbReference>
<evidence type="ECO:0000313" key="5">
    <source>
        <dbReference type="EMBL" id="WDR02165.1"/>
    </source>
</evidence>
<keyword evidence="1" id="KW-0805">Transcription regulation</keyword>
<sequence length="197" mass="22295">MAQSILAHSPIPRPASQYQFALADIPVPMVYATHRIIRDCNIEFASLFGLERQDLLDQSFSRLYPEIADFVRTGEMWRHHLPGGQVYYDERIMSGAGGQRFWCRVNGRSQNLADPFAEALYCFEPMTRPVSAASMTLTGRQRQILTLVAQGKTNAAIATELDLSRRTIEAHRARLIRTIGVRNSAELTAWFSLNHET</sequence>
<dbReference type="CDD" id="cd00130">
    <property type="entry name" value="PAS"/>
    <property type="match status" value="1"/>
</dbReference>
<dbReference type="PRINTS" id="PR00038">
    <property type="entry name" value="HTHLUXR"/>
</dbReference>
<organism evidence="5 6">
    <name type="scientific">Devosia algicola</name>
    <dbReference type="NCBI Taxonomy" id="3026418"/>
    <lineage>
        <taxon>Bacteria</taxon>
        <taxon>Pseudomonadati</taxon>
        <taxon>Pseudomonadota</taxon>
        <taxon>Alphaproteobacteria</taxon>
        <taxon>Hyphomicrobiales</taxon>
        <taxon>Devosiaceae</taxon>
        <taxon>Devosia</taxon>
    </lineage>
</organism>